<dbReference type="Pfam" id="PF00881">
    <property type="entry name" value="Nitroreductase"/>
    <property type="match status" value="1"/>
</dbReference>
<gene>
    <name evidence="5" type="ORF">IAD19_03895</name>
</gene>
<evidence type="ECO:0000313" key="6">
    <source>
        <dbReference type="Proteomes" id="UP000824082"/>
    </source>
</evidence>
<evidence type="ECO:0000256" key="1">
    <source>
        <dbReference type="ARBA" id="ARBA00007118"/>
    </source>
</evidence>
<reference evidence="5" key="2">
    <citation type="journal article" date="2021" name="PeerJ">
        <title>Extensive microbial diversity within the chicken gut microbiome revealed by metagenomics and culture.</title>
        <authorList>
            <person name="Gilroy R."/>
            <person name="Ravi A."/>
            <person name="Getino M."/>
            <person name="Pursley I."/>
            <person name="Horton D.L."/>
            <person name="Alikhan N.F."/>
            <person name="Baker D."/>
            <person name="Gharbi K."/>
            <person name="Hall N."/>
            <person name="Watson M."/>
            <person name="Adriaenssens E.M."/>
            <person name="Foster-Nyarko E."/>
            <person name="Jarju S."/>
            <person name="Secka A."/>
            <person name="Antonio M."/>
            <person name="Oren A."/>
            <person name="Chaudhuri R.R."/>
            <person name="La Ragione R."/>
            <person name="Hildebrand F."/>
            <person name="Pallen M.J."/>
        </authorList>
    </citation>
    <scope>NUCLEOTIDE SEQUENCE</scope>
    <source>
        <strain evidence="5">4509</strain>
    </source>
</reference>
<dbReference type="GO" id="GO:0016491">
    <property type="term" value="F:oxidoreductase activity"/>
    <property type="evidence" value="ECO:0007669"/>
    <property type="project" value="UniProtKB-KW"/>
</dbReference>
<accession>A0A9D1IPX5</accession>
<feature type="domain" description="Nitroreductase" evidence="4">
    <location>
        <begin position="8"/>
        <end position="167"/>
    </location>
</feature>
<dbReference type="InterPro" id="IPR029479">
    <property type="entry name" value="Nitroreductase"/>
</dbReference>
<dbReference type="AlphaFoldDB" id="A0A9D1IPX5"/>
<proteinExistence type="inferred from homology"/>
<sequence length="189" mass="21686">MELMDYLTTRRSIRRYQDRPIPTEVMEELIRIATLAPTGSGEQPWGFLVLDDKEEIDALSETIKEWLKENLEQYPWLARYEKWYTNPKFHVFNRANTVLLIYGNTQSHWYVYDGTLAASQVMAAGAEQGIGCCWIGFAQDFCNTPSFKQDHGVLPGYELVAALSMGYAEEHPKPPERKPAVMFGENKAK</sequence>
<keyword evidence="2" id="KW-0560">Oxidoreductase</keyword>
<comment type="caution">
    <text evidence="5">The sequence shown here is derived from an EMBL/GenBank/DDBJ whole genome shotgun (WGS) entry which is preliminary data.</text>
</comment>
<organism evidence="5 6">
    <name type="scientific">Candidatus Egerieicola faecale</name>
    <dbReference type="NCBI Taxonomy" id="2840774"/>
    <lineage>
        <taxon>Bacteria</taxon>
        <taxon>Bacillati</taxon>
        <taxon>Bacillota</taxon>
        <taxon>Clostridia</taxon>
        <taxon>Eubacteriales</taxon>
        <taxon>Oscillospiraceae</taxon>
        <taxon>Oscillospiraceae incertae sedis</taxon>
        <taxon>Candidatus Egerieicola</taxon>
    </lineage>
</organism>
<dbReference type="Gene3D" id="3.40.109.10">
    <property type="entry name" value="NADH Oxidase"/>
    <property type="match status" value="1"/>
</dbReference>
<feature type="region of interest" description="Disordered" evidence="3">
    <location>
        <begin position="170"/>
        <end position="189"/>
    </location>
</feature>
<reference evidence="5" key="1">
    <citation type="submission" date="2020-10" db="EMBL/GenBank/DDBJ databases">
        <authorList>
            <person name="Gilroy R."/>
        </authorList>
    </citation>
    <scope>NUCLEOTIDE SEQUENCE</scope>
    <source>
        <strain evidence="5">4509</strain>
    </source>
</reference>
<name>A0A9D1IPX5_9FIRM</name>
<protein>
    <submittedName>
        <fullName evidence="5">Nitroreductase family protein</fullName>
    </submittedName>
</protein>
<evidence type="ECO:0000259" key="4">
    <source>
        <dbReference type="Pfam" id="PF00881"/>
    </source>
</evidence>
<dbReference type="Proteomes" id="UP000824082">
    <property type="component" value="Unassembled WGS sequence"/>
</dbReference>
<dbReference type="PANTHER" id="PTHR43673">
    <property type="entry name" value="NAD(P)H NITROREDUCTASE YDGI-RELATED"/>
    <property type="match status" value="1"/>
</dbReference>
<feature type="compositionally biased region" description="Basic and acidic residues" evidence="3">
    <location>
        <begin position="170"/>
        <end position="179"/>
    </location>
</feature>
<dbReference type="EMBL" id="DVMX01000076">
    <property type="protein sequence ID" value="HIU41675.1"/>
    <property type="molecule type" value="Genomic_DNA"/>
</dbReference>
<dbReference type="InterPro" id="IPR000415">
    <property type="entry name" value="Nitroreductase-like"/>
</dbReference>
<dbReference type="PANTHER" id="PTHR43673:SF10">
    <property type="entry name" value="NADH DEHYDROGENASE_NAD(P)H NITROREDUCTASE XCC3605-RELATED"/>
    <property type="match status" value="1"/>
</dbReference>
<comment type="similarity">
    <text evidence="1">Belongs to the nitroreductase family.</text>
</comment>
<evidence type="ECO:0000256" key="3">
    <source>
        <dbReference type="SAM" id="MobiDB-lite"/>
    </source>
</evidence>
<dbReference type="SUPFAM" id="SSF55469">
    <property type="entry name" value="FMN-dependent nitroreductase-like"/>
    <property type="match status" value="1"/>
</dbReference>
<evidence type="ECO:0000256" key="2">
    <source>
        <dbReference type="ARBA" id="ARBA00023002"/>
    </source>
</evidence>
<evidence type="ECO:0000313" key="5">
    <source>
        <dbReference type="EMBL" id="HIU41675.1"/>
    </source>
</evidence>